<dbReference type="EMBL" id="JAPQES010000003">
    <property type="protein sequence ID" value="MCY6370968.1"/>
    <property type="molecule type" value="Genomic_DNA"/>
</dbReference>
<reference evidence="2" key="1">
    <citation type="submission" date="2022-12" db="EMBL/GenBank/DDBJ databases">
        <authorList>
            <person name="Wang J."/>
        </authorList>
    </citation>
    <scope>NUCLEOTIDE SEQUENCE</scope>
    <source>
        <strain evidence="2">HY-42-06</strain>
    </source>
</reference>
<feature type="chain" id="PRO_5045250563" evidence="1">
    <location>
        <begin position="28"/>
        <end position="209"/>
    </location>
</feature>
<sequence>MNNNSRKKTQRILVALLTLALVGSTFATIASLRGGKSKQKENGKEVTQPINKEITEGLKKDMQNAKIEAGDKVVKATITITSEANKIQADKVADQLAKELKEKNKGKDVSVDVVYDGEKVSESNIYDTPKDEAKKDDNIPEKTITIKSGLTEMDRYVAITLKTDDPTKYSVEVMGQKLEYVPSKKLFHGVIQTTDENAIRSNVKVALKK</sequence>
<comment type="caution">
    <text evidence="2">The sequence shown here is derived from an EMBL/GenBank/DDBJ whole genome shotgun (WGS) entry which is preliminary data.</text>
</comment>
<keyword evidence="1" id="KW-0732">Signal</keyword>
<evidence type="ECO:0000313" key="2">
    <source>
        <dbReference type="EMBL" id="MCY6370968.1"/>
    </source>
</evidence>
<accession>A0ABT4CPU0</accession>
<feature type="signal peptide" evidence="1">
    <location>
        <begin position="1"/>
        <end position="27"/>
    </location>
</feature>
<keyword evidence="3" id="KW-1185">Reference proteome</keyword>
<organism evidence="2 3">
    <name type="scientific">Clostridium ganghwense</name>
    <dbReference type="NCBI Taxonomy" id="312089"/>
    <lineage>
        <taxon>Bacteria</taxon>
        <taxon>Bacillati</taxon>
        <taxon>Bacillota</taxon>
        <taxon>Clostridia</taxon>
        <taxon>Eubacteriales</taxon>
        <taxon>Clostridiaceae</taxon>
        <taxon>Clostridium</taxon>
    </lineage>
</organism>
<proteinExistence type="predicted"/>
<name>A0ABT4CPU0_9CLOT</name>
<protein>
    <submittedName>
        <fullName evidence="2">Uncharacterized protein</fullName>
    </submittedName>
</protein>
<gene>
    <name evidence="2" type="ORF">OXH55_10025</name>
</gene>
<evidence type="ECO:0000256" key="1">
    <source>
        <dbReference type="SAM" id="SignalP"/>
    </source>
</evidence>
<dbReference type="Proteomes" id="UP001079657">
    <property type="component" value="Unassembled WGS sequence"/>
</dbReference>
<evidence type="ECO:0000313" key="3">
    <source>
        <dbReference type="Proteomes" id="UP001079657"/>
    </source>
</evidence>
<dbReference type="RefSeq" id="WP_268049808.1">
    <property type="nucleotide sequence ID" value="NZ_JAPQES010000003.1"/>
</dbReference>